<gene>
    <name evidence="3" type="ORF">GV832_05710</name>
</gene>
<dbReference type="Proteomes" id="UP001193501">
    <property type="component" value="Unassembled WGS sequence"/>
</dbReference>
<organism evidence="3 4">
    <name type="scientific">Stagnihabitans tardus</name>
    <dbReference type="NCBI Taxonomy" id="2699202"/>
    <lineage>
        <taxon>Bacteria</taxon>
        <taxon>Pseudomonadati</taxon>
        <taxon>Pseudomonadota</taxon>
        <taxon>Alphaproteobacteria</taxon>
        <taxon>Rhodobacterales</taxon>
        <taxon>Paracoccaceae</taxon>
        <taxon>Stagnihabitans</taxon>
    </lineage>
</organism>
<evidence type="ECO:0000313" key="4">
    <source>
        <dbReference type="Proteomes" id="UP001193501"/>
    </source>
</evidence>
<dbReference type="PANTHER" id="PTHR36919:SF2">
    <property type="entry name" value="BLL6627 PROTEIN"/>
    <property type="match status" value="1"/>
</dbReference>
<accession>A0AAE4Y8U1</accession>
<keyword evidence="4" id="KW-1185">Reference proteome</keyword>
<dbReference type="PANTHER" id="PTHR36919">
    <property type="entry name" value="BLR1215 PROTEIN"/>
    <property type="match status" value="1"/>
</dbReference>
<keyword evidence="1" id="KW-0732">Signal</keyword>
<name>A0AAE4Y8U1_9RHOB</name>
<evidence type="ECO:0000259" key="2">
    <source>
        <dbReference type="Pfam" id="PF09917"/>
    </source>
</evidence>
<dbReference type="EMBL" id="JAABNR010000004">
    <property type="protein sequence ID" value="NBZ87071.1"/>
    <property type="molecule type" value="Genomic_DNA"/>
</dbReference>
<evidence type="ECO:0000256" key="1">
    <source>
        <dbReference type="SAM" id="SignalP"/>
    </source>
</evidence>
<reference evidence="3" key="1">
    <citation type="submission" date="2020-01" db="EMBL/GenBank/DDBJ databases">
        <authorList>
            <person name="Chen W.-M."/>
        </authorList>
    </citation>
    <scope>NUCLEOTIDE SEQUENCE</scope>
    <source>
        <strain evidence="3">CYK-10</strain>
    </source>
</reference>
<dbReference type="AlphaFoldDB" id="A0AAE4Y8U1"/>
<evidence type="ECO:0000313" key="3">
    <source>
        <dbReference type="EMBL" id="NBZ87071.1"/>
    </source>
</evidence>
<dbReference type="RefSeq" id="WP_168773876.1">
    <property type="nucleotide sequence ID" value="NZ_JAABNR010000004.1"/>
</dbReference>
<comment type="caution">
    <text evidence="3">The sequence shown here is derived from an EMBL/GenBank/DDBJ whole genome shotgun (WGS) entry which is preliminary data.</text>
</comment>
<sequence length="129" mass="13722">MKTLILVLALMGAGAAMADPVEGLWKTKPDDNGHFGHVKIAPCGTALCGTLVKAFDETGTARESEHIGRQIVWDMVAEGDGLYDGGQVWAPDRDKTYVAKMSLAGDVLSVSGCVMGGLICRAQDWTRVK</sequence>
<feature type="chain" id="PRO_5041943087" evidence="1">
    <location>
        <begin position="19"/>
        <end position="129"/>
    </location>
</feature>
<dbReference type="InterPro" id="IPR019223">
    <property type="entry name" value="DUF2147"/>
</dbReference>
<dbReference type="Pfam" id="PF09917">
    <property type="entry name" value="DUF2147"/>
    <property type="match status" value="1"/>
</dbReference>
<feature type="signal peptide" evidence="1">
    <location>
        <begin position="1"/>
        <end position="18"/>
    </location>
</feature>
<dbReference type="Gene3D" id="2.40.128.520">
    <property type="match status" value="1"/>
</dbReference>
<proteinExistence type="predicted"/>
<protein>
    <submittedName>
        <fullName evidence="3">DUF2147 domain-containing protein</fullName>
    </submittedName>
</protein>
<feature type="domain" description="DUF2147" evidence="2">
    <location>
        <begin position="23"/>
        <end position="127"/>
    </location>
</feature>